<name>A0A0H5NRI8_NOCFR</name>
<evidence type="ECO:0000313" key="5">
    <source>
        <dbReference type="EMBL" id="CRY77664.1"/>
    </source>
</evidence>
<gene>
    <name evidence="5" type="ORF">ERS450000_02525</name>
</gene>
<evidence type="ECO:0000313" key="6">
    <source>
        <dbReference type="Proteomes" id="UP000057820"/>
    </source>
</evidence>
<keyword evidence="3" id="KW-0963">Cytoplasm</keyword>
<dbReference type="InterPro" id="IPR025734">
    <property type="entry name" value="EspG"/>
</dbReference>
<comment type="subcellular location">
    <subcellularLocation>
        <location evidence="1">Cytoplasm</location>
    </subcellularLocation>
</comment>
<reference evidence="6" key="1">
    <citation type="submission" date="2015-03" db="EMBL/GenBank/DDBJ databases">
        <authorList>
            <consortium name="Pathogen Informatics"/>
        </authorList>
    </citation>
    <scope>NUCLEOTIDE SEQUENCE [LARGE SCALE GENOMIC DNA]</scope>
    <source>
        <strain evidence="6">NCTC11134</strain>
    </source>
</reference>
<organism evidence="5 6">
    <name type="scientific">Nocardia farcinica</name>
    <dbReference type="NCBI Taxonomy" id="37329"/>
    <lineage>
        <taxon>Bacteria</taxon>
        <taxon>Bacillati</taxon>
        <taxon>Actinomycetota</taxon>
        <taxon>Actinomycetes</taxon>
        <taxon>Mycobacteriales</taxon>
        <taxon>Nocardiaceae</taxon>
        <taxon>Nocardia</taxon>
    </lineage>
</organism>
<evidence type="ECO:0000256" key="2">
    <source>
        <dbReference type="ARBA" id="ARBA00006411"/>
    </source>
</evidence>
<evidence type="ECO:0008006" key="7">
    <source>
        <dbReference type="Google" id="ProtNLM"/>
    </source>
</evidence>
<dbReference type="AlphaFoldDB" id="A0A0H5NRI8"/>
<dbReference type="Pfam" id="PF14011">
    <property type="entry name" value="ESX-1_EspG"/>
    <property type="match status" value="1"/>
</dbReference>
<dbReference type="Proteomes" id="UP000057820">
    <property type="component" value="Chromosome 1"/>
</dbReference>
<protein>
    <recommendedName>
        <fullName evidence="7">ESX secretion-associated protein EspG</fullName>
    </recommendedName>
</protein>
<keyword evidence="4" id="KW-0143">Chaperone</keyword>
<accession>A0A0H5NRI8</accession>
<evidence type="ECO:0000256" key="3">
    <source>
        <dbReference type="ARBA" id="ARBA00022490"/>
    </source>
</evidence>
<comment type="similarity">
    <text evidence="2">Belongs to the EspG family.</text>
</comment>
<sequence length="254" mass="29129">MSELRWQLDGLAFTIALELLGRDRLPYPLSYRPPFLEHRDDYRRLRAQTARRLSEVFDERLHRALTVLLEPQVRIEVHGFAGPDLRQVVRLHVGIADQVATVAVQQPGPDREHGRDVVLTMCYAHTVATEVVARLPRSRGGGHAPFTGRRSELERPVYSRHPTRLNPVEELNRFFRRPRSSAGEITVYPGIAYDARPTDDGHAFIWLDYPDDGRYVLVNHNADDFSVTPAPVAEIVRQVQHRIDTVQRLRAPAW</sequence>
<dbReference type="EMBL" id="LN868938">
    <property type="protein sequence ID" value="CRY77664.1"/>
    <property type="molecule type" value="Genomic_DNA"/>
</dbReference>
<dbReference type="RefSeq" id="WP_060592689.1">
    <property type="nucleotide sequence ID" value="NZ_CP031418.1"/>
</dbReference>
<evidence type="ECO:0000256" key="1">
    <source>
        <dbReference type="ARBA" id="ARBA00004496"/>
    </source>
</evidence>
<evidence type="ECO:0000256" key="4">
    <source>
        <dbReference type="ARBA" id="ARBA00023186"/>
    </source>
</evidence>
<proteinExistence type="inferred from homology"/>
<dbReference type="KEGG" id="nfr:ERS450000_02525"/>